<evidence type="ECO:0000256" key="3">
    <source>
        <dbReference type="PIRSR" id="PIRSR600888-3"/>
    </source>
</evidence>
<evidence type="ECO:0000313" key="4">
    <source>
        <dbReference type="EMBL" id="QEO08638.1"/>
    </source>
</evidence>
<keyword evidence="5" id="KW-1185">Reference proteome</keyword>
<feature type="active site" description="Proton donor" evidence="2">
    <location>
        <position position="132"/>
    </location>
</feature>
<evidence type="ECO:0000313" key="5">
    <source>
        <dbReference type="Proteomes" id="UP000322159"/>
    </source>
</evidence>
<dbReference type="InterPro" id="IPR014710">
    <property type="entry name" value="RmlC-like_jellyroll"/>
</dbReference>
<dbReference type="Proteomes" id="UP000322159">
    <property type="component" value="Chromosome"/>
</dbReference>
<proteinExistence type="inferred from homology"/>
<protein>
    <submittedName>
        <fullName evidence="4">dTDP-4-keto-6-deoxy-D-glucose epimerase</fullName>
    </submittedName>
</protein>
<comment type="similarity">
    <text evidence="1">Belongs to the dTDP-4-dehydrorhamnose 3,5-epimerase family.</text>
</comment>
<dbReference type="GO" id="GO:0019305">
    <property type="term" value="P:dTDP-rhamnose biosynthetic process"/>
    <property type="evidence" value="ECO:0007669"/>
    <property type="project" value="TreeGrafter"/>
</dbReference>
<dbReference type="CDD" id="cd00438">
    <property type="entry name" value="cupin_RmlC"/>
    <property type="match status" value="1"/>
</dbReference>
<accession>A0A5C1Y5G6</accession>
<gene>
    <name evidence="4" type="ORF">FLP23_00490</name>
</gene>
<evidence type="ECO:0000256" key="1">
    <source>
        <dbReference type="ARBA" id="ARBA00010154"/>
    </source>
</evidence>
<dbReference type="Pfam" id="PF00908">
    <property type="entry name" value="dTDP_sugar_isom"/>
    <property type="match status" value="1"/>
</dbReference>
<dbReference type="GO" id="GO:0005829">
    <property type="term" value="C:cytosol"/>
    <property type="evidence" value="ECO:0007669"/>
    <property type="project" value="TreeGrafter"/>
</dbReference>
<dbReference type="RefSeq" id="WP_149324071.1">
    <property type="nucleotide sequence ID" value="NZ_CP043504.1"/>
</dbReference>
<dbReference type="KEGG" id="lyk:FLP23_00490"/>
<dbReference type="PANTHER" id="PTHR21047">
    <property type="entry name" value="DTDP-6-DEOXY-D-GLUCOSE-3,5 EPIMERASE"/>
    <property type="match status" value="1"/>
</dbReference>
<dbReference type="EMBL" id="CP043504">
    <property type="protein sequence ID" value="QEO08638.1"/>
    <property type="molecule type" value="Genomic_DNA"/>
</dbReference>
<dbReference type="GO" id="GO:0008830">
    <property type="term" value="F:dTDP-4-dehydrorhamnose 3,5-epimerase activity"/>
    <property type="evidence" value="ECO:0007669"/>
    <property type="project" value="InterPro"/>
</dbReference>
<dbReference type="GO" id="GO:0000271">
    <property type="term" value="P:polysaccharide biosynthetic process"/>
    <property type="evidence" value="ECO:0007669"/>
    <property type="project" value="TreeGrafter"/>
</dbReference>
<feature type="active site" description="Proton acceptor" evidence="2">
    <location>
        <position position="62"/>
    </location>
</feature>
<evidence type="ECO:0000256" key="2">
    <source>
        <dbReference type="PIRSR" id="PIRSR600888-1"/>
    </source>
</evidence>
<feature type="site" description="Participates in a stacking interaction with the thymidine ring of dTDP-4-oxo-6-deoxyglucose" evidence="3">
    <location>
        <position position="138"/>
    </location>
</feature>
<dbReference type="AlphaFoldDB" id="A0A5C1Y5G6"/>
<organism evidence="4 5">
    <name type="scientific">Protaetiibacter larvae</name>
    <dbReference type="NCBI Taxonomy" id="2592654"/>
    <lineage>
        <taxon>Bacteria</taxon>
        <taxon>Bacillati</taxon>
        <taxon>Actinomycetota</taxon>
        <taxon>Actinomycetes</taxon>
        <taxon>Micrococcales</taxon>
        <taxon>Microbacteriaceae</taxon>
        <taxon>Protaetiibacter</taxon>
    </lineage>
</organism>
<dbReference type="SUPFAM" id="SSF51182">
    <property type="entry name" value="RmlC-like cupins"/>
    <property type="match status" value="1"/>
</dbReference>
<sequence length="202" mass="22558">MRIRELTVPDAFEFTPVIHADTRGAFLEFYRFEALEEVIGHPLELRQGNISVSSRGVVRGVHYAIVPPGQAKFVHAPHGAFYDYVIDIRVGSPTFGQWDRVLIDDLERKAVYLAEGLGHLLVALTDGATASYLTSTVYTPEREFTIDPRDPQLALELPFEGDELLVSPRDAAAPSLAEALERGLLPDFEECRRFYRAARGEA</sequence>
<reference evidence="4 5" key="1">
    <citation type="submission" date="2019-09" db="EMBL/GenBank/DDBJ databases">
        <title>Genome sequencing of strain KACC 19322.</title>
        <authorList>
            <person name="Heo J."/>
            <person name="Kim S.-J."/>
            <person name="Kim J.-S."/>
            <person name="Hong S.-B."/>
            <person name="Kwon S.-W."/>
        </authorList>
    </citation>
    <scope>NUCLEOTIDE SEQUENCE [LARGE SCALE GENOMIC DNA]</scope>
    <source>
        <strain evidence="4 5">KACC 19322</strain>
    </source>
</reference>
<dbReference type="PANTHER" id="PTHR21047:SF2">
    <property type="entry name" value="THYMIDINE DIPHOSPHO-4-KETO-RHAMNOSE 3,5-EPIMERASE"/>
    <property type="match status" value="1"/>
</dbReference>
<name>A0A5C1Y5G6_9MICO</name>
<dbReference type="InterPro" id="IPR011051">
    <property type="entry name" value="RmlC_Cupin_sf"/>
</dbReference>
<dbReference type="OrthoDB" id="9800680at2"/>
<dbReference type="InterPro" id="IPR000888">
    <property type="entry name" value="RmlC-like"/>
</dbReference>
<dbReference type="Gene3D" id="2.60.120.10">
    <property type="entry name" value="Jelly Rolls"/>
    <property type="match status" value="1"/>
</dbReference>